<dbReference type="PANTHER" id="PTHR32410">
    <property type="entry name" value="CYSTEINE/HISTIDINE-RICH C1 DOMAIN FAMILY PROTEIN"/>
    <property type="match status" value="1"/>
</dbReference>
<feature type="domain" description="Phorbol-ester/DAG-type" evidence="4">
    <location>
        <begin position="324"/>
        <end position="375"/>
    </location>
</feature>
<evidence type="ECO:0000313" key="5">
    <source>
        <dbReference type="EMBL" id="OAP11678.1"/>
    </source>
</evidence>
<dbReference type="PANTHER" id="PTHR32410:SF162">
    <property type="entry name" value="CHP-RICH ZINC FINGER PROTEIN-LIKE-RELATED"/>
    <property type="match status" value="1"/>
</dbReference>
<dbReference type="AlphaFoldDB" id="A0A178W0G3"/>
<dbReference type="InterPro" id="IPR004146">
    <property type="entry name" value="DC1"/>
</dbReference>
<accession>A0A178W0G3</accession>
<dbReference type="GO" id="GO:0046872">
    <property type="term" value="F:metal ion binding"/>
    <property type="evidence" value="ECO:0007669"/>
    <property type="project" value="UniProtKB-KW"/>
</dbReference>
<dbReference type="SUPFAM" id="SSF57889">
    <property type="entry name" value="Cysteine-rich domain"/>
    <property type="match status" value="5"/>
</dbReference>
<evidence type="ECO:0000313" key="6">
    <source>
        <dbReference type="Proteomes" id="UP000078284"/>
    </source>
</evidence>
<evidence type="ECO:0000259" key="4">
    <source>
        <dbReference type="SMART" id="SM00109"/>
    </source>
</evidence>
<dbReference type="InterPro" id="IPR054483">
    <property type="entry name" value="DC1-like_CT"/>
</dbReference>
<dbReference type="InterPro" id="IPR053192">
    <property type="entry name" value="Vacuole_Formation_Reg"/>
</dbReference>
<keyword evidence="3" id="KW-0862">Zinc</keyword>
<proteinExistence type="predicted"/>
<dbReference type="ExpressionAtlas" id="A0A178W0G3">
    <property type="expression patterns" value="baseline and differential"/>
</dbReference>
<name>A0A178W0G3_ARATH</name>
<dbReference type="InterPro" id="IPR046349">
    <property type="entry name" value="C1-like_sf"/>
</dbReference>
<evidence type="ECO:0000256" key="2">
    <source>
        <dbReference type="ARBA" id="ARBA00022737"/>
    </source>
</evidence>
<dbReference type="Pfam" id="PF03107">
    <property type="entry name" value="C1_2"/>
    <property type="match status" value="6"/>
</dbReference>
<protein>
    <recommendedName>
        <fullName evidence="4">Phorbol-ester/DAG-type domain-containing protein</fullName>
    </recommendedName>
</protein>
<feature type="domain" description="Phorbol-ester/DAG-type" evidence="4">
    <location>
        <begin position="272"/>
        <end position="318"/>
    </location>
</feature>
<comment type="caution">
    <text evidence="5">The sequence shown here is derived from an EMBL/GenBank/DDBJ whole genome shotgun (WGS) entry which is preliminary data.</text>
</comment>
<sequence length="682" mass="79068">MENFLALFNEGMDEEASRLEKLLPFHEHPLIPFTRFEFTKCKGCYSTDEDNTSFISKHPGCSYIYGGHRCNEPGCDVVFHEECAKPLPEIDHPYHPVHPLKLILLHTRVSNCSFCGEFFSVGYRCNKCDFQLDLICARRPAPLVLAENSYLHEHPLQLSHEAHETLRDCKGCGHQHKSWKHFYTCHQCEFFISLDCIDHNSPEAYHTSHPQHPLKSLRYEVPGYADKKCLLCREEFDGIHRQLHHCGVCNFSICRSCMKNPPPVLVKSPRTHEHQLHLVPRRIDFTCNACGTLGDRSPYFCLQCNFMIHRECIDLPRVININRHDHRISYTPRLGHGDGKCRVCRKNVDGFYGAYSCSKCFDYFVHSRCATRRDVWDMIELEGTPEEEETAPFKVIDDNTIDHYGHKHNLRIYRGWNLPESVVCTACVFQICSEPFYACARKRCDFIIHEKCAKLPLKKRHVCHNQPLELSPNYGTYLLHRCSICRQLFTGFSYESKELRIDVRCATVTEPFEHKSHQHPLHYSTDHSKRCSECDGDGKLSCDDCEFGLCFKCAILPQKVMRHRYDDHPLFLSYGEMGVAGKYWCEACETTVNPEKWFYTCNECGITLHISCVIDTYAYSMPGALTWIGTFVSNHSICRPLCCVCNSRCKLPFVRTLPEDGADLYFCSLECEKKIDQERFEF</sequence>
<evidence type="ECO:0000256" key="1">
    <source>
        <dbReference type="ARBA" id="ARBA00022723"/>
    </source>
</evidence>
<keyword evidence="1" id="KW-0479">Metal-binding</keyword>
<reference evidence="6" key="1">
    <citation type="journal article" date="2016" name="Proc. Natl. Acad. Sci. U.S.A.">
        <title>Chromosome-level assembly of Arabidopsis thaliana Ler reveals the extent of translocation and inversion polymorphisms.</title>
        <authorList>
            <person name="Zapata L."/>
            <person name="Ding J."/>
            <person name="Willing E.M."/>
            <person name="Hartwig B."/>
            <person name="Bezdan D."/>
            <person name="Jiao W.B."/>
            <person name="Patel V."/>
            <person name="Velikkakam James G."/>
            <person name="Koornneef M."/>
            <person name="Ossowski S."/>
            <person name="Schneeberger K."/>
        </authorList>
    </citation>
    <scope>NUCLEOTIDE SEQUENCE [LARGE SCALE GENOMIC DNA]</scope>
    <source>
        <strain evidence="6">cv. Landsberg erecta</strain>
    </source>
</reference>
<dbReference type="Pfam" id="PF22926">
    <property type="entry name" value="C1-like_CT"/>
    <property type="match status" value="1"/>
</dbReference>
<dbReference type="SMART" id="SM00109">
    <property type="entry name" value="C1"/>
    <property type="match status" value="3"/>
</dbReference>
<keyword evidence="2" id="KW-0677">Repeat</keyword>
<evidence type="ECO:0000256" key="3">
    <source>
        <dbReference type="ARBA" id="ARBA00022833"/>
    </source>
</evidence>
<organism evidence="5 6">
    <name type="scientific">Arabidopsis thaliana</name>
    <name type="common">Mouse-ear cress</name>
    <dbReference type="NCBI Taxonomy" id="3702"/>
    <lineage>
        <taxon>Eukaryota</taxon>
        <taxon>Viridiplantae</taxon>
        <taxon>Streptophyta</taxon>
        <taxon>Embryophyta</taxon>
        <taxon>Tracheophyta</taxon>
        <taxon>Spermatophyta</taxon>
        <taxon>Magnoliopsida</taxon>
        <taxon>eudicotyledons</taxon>
        <taxon>Gunneridae</taxon>
        <taxon>Pentapetalae</taxon>
        <taxon>rosids</taxon>
        <taxon>malvids</taxon>
        <taxon>Brassicales</taxon>
        <taxon>Brassicaceae</taxon>
        <taxon>Camelineae</taxon>
        <taxon>Arabidopsis</taxon>
    </lineage>
</organism>
<gene>
    <name evidence="5" type="ordered locus">AXX17_At2g14990</name>
</gene>
<dbReference type="EMBL" id="LUHQ01000002">
    <property type="protein sequence ID" value="OAP11678.1"/>
    <property type="molecule type" value="Genomic_DNA"/>
</dbReference>
<dbReference type="InterPro" id="IPR002219">
    <property type="entry name" value="PKC_DAG/PE"/>
</dbReference>
<dbReference type="Proteomes" id="UP000078284">
    <property type="component" value="Chromosome 2"/>
</dbReference>
<feature type="domain" description="Phorbol-ester/DAG-type" evidence="4">
    <location>
        <begin position="98"/>
        <end position="142"/>
    </location>
</feature>